<accession>A0A0H0XS89</accession>
<dbReference type="PATRIC" id="fig|874156.12.peg.999"/>
<dbReference type="Pfam" id="PF01263">
    <property type="entry name" value="Aldose_epim"/>
    <property type="match status" value="1"/>
</dbReference>
<dbReference type="Gene3D" id="2.70.98.10">
    <property type="match status" value="1"/>
</dbReference>
<dbReference type="STRING" id="874156.GCA_001021555_00311"/>
<evidence type="ECO:0000313" key="1">
    <source>
        <dbReference type="EMBL" id="KLI64836.1"/>
    </source>
</evidence>
<dbReference type="InterPro" id="IPR014718">
    <property type="entry name" value="GH-type_carb-bd"/>
</dbReference>
<name>A0A0H0XS89_9SPHN</name>
<dbReference type="PANTHER" id="PTHR11122">
    <property type="entry name" value="APOSPORY-ASSOCIATED PROTEIN C-RELATED"/>
    <property type="match status" value="1"/>
</dbReference>
<dbReference type="InterPro" id="IPR037481">
    <property type="entry name" value="LacX"/>
</dbReference>
<dbReference type="CDD" id="cd09024">
    <property type="entry name" value="Aldose_epim_lacX"/>
    <property type="match status" value="1"/>
</dbReference>
<dbReference type="InterPro" id="IPR011013">
    <property type="entry name" value="Gal_mutarotase_sf_dom"/>
</dbReference>
<dbReference type="OrthoDB" id="9796517at2"/>
<proteinExistence type="predicted"/>
<gene>
    <name evidence="1" type="ORF">AAV99_04825</name>
</gene>
<organism evidence="1 2">
    <name type="scientific">Aurantiacibacter marinus</name>
    <dbReference type="NCBI Taxonomy" id="874156"/>
    <lineage>
        <taxon>Bacteria</taxon>
        <taxon>Pseudomonadati</taxon>
        <taxon>Pseudomonadota</taxon>
        <taxon>Alphaproteobacteria</taxon>
        <taxon>Sphingomonadales</taxon>
        <taxon>Erythrobacteraceae</taxon>
        <taxon>Aurantiacibacter</taxon>
    </lineage>
</organism>
<sequence length="292" mass="32117">MSGAVSTIRSGGLEAQIAHFGAELVSLKDGEGREFMYDGDPAVWTGRAPLLFPMVGRLNNGQYRHAGHSYAMDTHGFARRSTFTLVSQTGSSVLFRLTSNAETRASYPFAFELDMQFELDGLTLKMRATVRNPGEETLPFSFGYHPAFAWPLPGGGEKLEHRIIFAEDEPADIRRLDTNGVIVRSEASPVADKTFALHPDQFVEDAMIWDELASRELVYQSPGGPALEIAFGNLPMLGIWQKPGANYICIEPWAGIADDAGFTGEFSEKRGIMSLLPGAARHFTMDVTLRPR</sequence>
<protein>
    <submittedName>
        <fullName evidence="1">Aldose epimerase</fullName>
    </submittedName>
</protein>
<dbReference type="EMBL" id="LBHU01000001">
    <property type="protein sequence ID" value="KLI64836.1"/>
    <property type="molecule type" value="Genomic_DNA"/>
</dbReference>
<dbReference type="Proteomes" id="UP000053455">
    <property type="component" value="Unassembled WGS sequence"/>
</dbReference>
<dbReference type="AlphaFoldDB" id="A0A0H0XS89"/>
<comment type="caution">
    <text evidence="1">The sequence shown here is derived from an EMBL/GenBank/DDBJ whole genome shotgun (WGS) entry which is preliminary data.</text>
</comment>
<reference evidence="1 2" key="1">
    <citation type="submission" date="2015-04" db="EMBL/GenBank/DDBJ databases">
        <title>The draft genome sequence of Erythrobacter marinus HWDM-33.</title>
        <authorList>
            <person name="Zhuang L."/>
            <person name="Liu Y."/>
            <person name="Shao Z."/>
        </authorList>
    </citation>
    <scope>NUCLEOTIDE SEQUENCE [LARGE SCALE GENOMIC DNA]</scope>
    <source>
        <strain evidence="1 2">HWDM-33</strain>
    </source>
</reference>
<dbReference type="GO" id="GO:0016853">
    <property type="term" value="F:isomerase activity"/>
    <property type="evidence" value="ECO:0007669"/>
    <property type="project" value="InterPro"/>
</dbReference>
<dbReference type="RefSeq" id="WP_047092704.1">
    <property type="nucleotide sequence ID" value="NZ_LBHU01000001.1"/>
</dbReference>
<dbReference type="InterPro" id="IPR008183">
    <property type="entry name" value="Aldose_1/G6P_1-epimerase"/>
</dbReference>
<dbReference type="GO" id="GO:0005975">
    <property type="term" value="P:carbohydrate metabolic process"/>
    <property type="evidence" value="ECO:0007669"/>
    <property type="project" value="InterPro"/>
</dbReference>
<dbReference type="PANTHER" id="PTHR11122:SF13">
    <property type="entry name" value="GLUCOSE-6-PHOSPHATE 1-EPIMERASE"/>
    <property type="match status" value="1"/>
</dbReference>
<keyword evidence="2" id="KW-1185">Reference proteome</keyword>
<dbReference type="GO" id="GO:0030246">
    <property type="term" value="F:carbohydrate binding"/>
    <property type="evidence" value="ECO:0007669"/>
    <property type="project" value="InterPro"/>
</dbReference>
<dbReference type="SUPFAM" id="SSF74650">
    <property type="entry name" value="Galactose mutarotase-like"/>
    <property type="match status" value="1"/>
</dbReference>
<evidence type="ECO:0000313" key="2">
    <source>
        <dbReference type="Proteomes" id="UP000053455"/>
    </source>
</evidence>